<dbReference type="GO" id="GO:0004335">
    <property type="term" value="F:galactokinase activity"/>
    <property type="evidence" value="ECO:0007669"/>
    <property type="project" value="InterPro"/>
</dbReference>
<dbReference type="GO" id="GO:0006012">
    <property type="term" value="P:galactose metabolic process"/>
    <property type="evidence" value="ECO:0007669"/>
    <property type="project" value="InterPro"/>
</dbReference>
<feature type="domain" description="GHMP kinase C-terminal" evidence="7">
    <location>
        <begin position="399"/>
        <end position="471"/>
    </location>
</feature>
<proteinExistence type="inferred from homology"/>
<evidence type="ECO:0000256" key="1">
    <source>
        <dbReference type="ARBA" id="ARBA00006566"/>
    </source>
</evidence>
<keyword evidence="10" id="KW-1185">Reference proteome</keyword>
<dbReference type="AlphaFoldDB" id="A0AAV0M509"/>
<dbReference type="Pfam" id="PF00288">
    <property type="entry name" value="GHMP_kinases_N"/>
    <property type="match status" value="1"/>
</dbReference>
<dbReference type="SUPFAM" id="SSF54211">
    <property type="entry name" value="Ribosomal protein S5 domain 2-like"/>
    <property type="match status" value="1"/>
</dbReference>
<feature type="domain" description="GHMP kinase N-terminal" evidence="6">
    <location>
        <begin position="161"/>
        <end position="229"/>
    </location>
</feature>
<evidence type="ECO:0000256" key="3">
    <source>
        <dbReference type="ARBA" id="ARBA00022741"/>
    </source>
</evidence>
<keyword evidence="4" id="KW-0418">Kinase</keyword>
<dbReference type="InterPro" id="IPR019539">
    <property type="entry name" value="GalKase_N"/>
</dbReference>
<dbReference type="InterPro" id="IPR013750">
    <property type="entry name" value="GHMP_kinase_C_dom"/>
</dbReference>
<dbReference type="InterPro" id="IPR000705">
    <property type="entry name" value="Galactokinase"/>
</dbReference>
<name>A0AAV0M509_9ROSI</name>
<keyword evidence="3" id="KW-0547">Nucleotide-binding</keyword>
<comment type="caution">
    <text evidence="9">The sequence shown here is derived from an EMBL/GenBank/DDBJ whole genome shotgun (WGS) entry which is preliminary data.</text>
</comment>
<dbReference type="InterPro" id="IPR006206">
    <property type="entry name" value="Mevalonate/galactokinase"/>
</dbReference>
<dbReference type="FunFam" id="1.20.1440.340:FF:000002">
    <property type="entry name" value="Galactokinase"/>
    <property type="match status" value="1"/>
</dbReference>
<dbReference type="InterPro" id="IPR014721">
    <property type="entry name" value="Ribsml_uS5_D2-typ_fold_subgr"/>
</dbReference>
<dbReference type="PANTHER" id="PTHR10457">
    <property type="entry name" value="MEVALONATE KINASE/GALACTOKINASE"/>
    <property type="match status" value="1"/>
</dbReference>
<dbReference type="EMBL" id="CAMGYJ010000007">
    <property type="protein sequence ID" value="CAI0441606.1"/>
    <property type="molecule type" value="Genomic_DNA"/>
</dbReference>
<dbReference type="Pfam" id="PF10509">
    <property type="entry name" value="GalKase_gal_bdg"/>
    <property type="match status" value="1"/>
</dbReference>
<evidence type="ECO:0008006" key="11">
    <source>
        <dbReference type="Google" id="ProtNLM"/>
    </source>
</evidence>
<dbReference type="PRINTS" id="PR00959">
    <property type="entry name" value="MEVGALKINASE"/>
</dbReference>
<evidence type="ECO:0000313" key="10">
    <source>
        <dbReference type="Proteomes" id="UP001154282"/>
    </source>
</evidence>
<dbReference type="PRINTS" id="PR00473">
    <property type="entry name" value="GALCTOKINASE"/>
</dbReference>
<reference evidence="9" key="1">
    <citation type="submission" date="2022-08" db="EMBL/GenBank/DDBJ databases">
        <authorList>
            <person name="Gutierrez-Valencia J."/>
        </authorList>
    </citation>
    <scope>NUCLEOTIDE SEQUENCE</scope>
</reference>
<evidence type="ECO:0000259" key="8">
    <source>
        <dbReference type="Pfam" id="PF10509"/>
    </source>
</evidence>
<dbReference type="Gene3D" id="1.20.1440.340">
    <property type="match status" value="1"/>
</dbReference>
<dbReference type="Pfam" id="PF08544">
    <property type="entry name" value="GHMP_kinases_C"/>
    <property type="match status" value="1"/>
</dbReference>
<organism evidence="9 10">
    <name type="scientific">Linum tenue</name>
    <dbReference type="NCBI Taxonomy" id="586396"/>
    <lineage>
        <taxon>Eukaryota</taxon>
        <taxon>Viridiplantae</taxon>
        <taxon>Streptophyta</taxon>
        <taxon>Embryophyta</taxon>
        <taxon>Tracheophyta</taxon>
        <taxon>Spermatophyta</taxon>
        <taxon>Magnoliopsida</taxon>
        <taxon>eudicotyledons</taxon>
        <taxon>Gunneridae</taxon>
        <taxon>Pentapetalae</taxon>
        <taxon>rosids</taxon>
        <taxon>fabids</taxon>
        <taxon>Malpighiales</taxon>
        <taxon>Linaceae</taxon>
        <taxon>Linum</taxon>
    </lineage>
</organism>
<keyword evidence="2" id="KW-0808">Transferase</keyword>
<dbReference type="Proteomes" id="UP001154282">
    <property type="component" value="Unassembled WGS sequence"/>
</dbReference>
<dbReference type="NCBIfam" id="TIGR00131">
    <property type="entry name" value="gal_kin"/>
    <property type="match status" value="1"/>
</dbReference>
<evidence type="ECO:0000256" key="2">
    <source>
        <dbReference type="ARBA" id="ARBA00022679"/>
    </source>
</evidence>
<dbReference type="SUPFAM" id="SSF55060">
    <property type="entry name" value="GHMP Kinase, C-terminal domain"/>
    <property type="match status" value="1"/>
</dbReference>
<protein>
    <recommendedName>
        <fullName evidence="11">Galactokinase</fullName>
    </recommendedName>
</protein>
<dbReference type="PIRSF" id="PIRSF000530">
    <property type="entry name" value="Galactokinase"/>
    <property type="match status" value="1"/>
</dbReference>
<comment type="similarity">
    <text evidence="1">Belongs to the GHMP kinase family. GalK subfamily.</text>
</comment>
<dbReference type="GO" id="GO:0005524">
    <property type="term" value="F:ATP binding"/>
    <property type="evidence" value="ECO:0007669"/>
    <property type="project" value="UniProtKB-KW"/>
</dbReference>
<accession>A0AAV0M509</accession>
<dbReference type="PROSITE" id="PS00627">
    <property type="entry name" value="GHMP_KINASES_ATP"/>
    <property type="match status" value="1"/>
</dbReference>
<gene>
    <name evidence="9" type="ORF">LITE_LOCUS26935</name>
</gene>
<dbReference type="GO" id="GO:0005829">
    <property type="term" value="C:cytosol"/>
    <property type="evidence" value="ECO:0007669"/>
    <property type="project" value="TreeGrafter"/>
</dbReference>
<dbReference type="InterPro" id="IPR036554">
    <property type="entry name" value="GHMP_kinase_C_sf"/>
</dbReference>
<dbReference type="InterPro" id="IPR006204">
    <property type="entry name" value="GHMP_kinase_N_dom"/>
</dbReference>
<dbReference type="Gene3D" id="3.30.230.10">
    <property type="match status" value="1"/>
</dbReference>
<evidence type="ECO:0000313" key="9">
    <source>
        <dbReference type="EMBL" id="CAI0441606.1"/>
    </source>
</evidence>
<keyword evidence="5" id="KW-0067">ATP-binding</keyword>
<dbReference type="InterPro" id="IPR006203">
    <property type="entry name" value="GHMP_knse_ATP-bd_CS"/>
</dbReference>
<sequence length="503" mass="54709">MAEHADELTIPIHSSLDPVYGGGPEEIKQARVRFDNLKAEFDRVFGHPPDIYSRCPGRVNLLGAHTAREGCSVLSTAIQRDTIVAISKHSPKEGEKLLRIANVDEKKYAMCSYPADPNQAVDLKNRSWGDYFICGYKGYYEYAKAKGRDVGDSVRFFDESVGLEVMVDGAVPIGWGLSSSAAFVCSATVAIMAAFGVSFPKKEVAEVTRECESHIGKGQSAGMDQHAASMVAKAGFAELIEFNPVRATDHVQLPKGATFVIAHSLADQSQMAATGYNTRVVECRLAAILLGINLGMKPEEARSRMQTLSDVEGLGKSDPLASVKEFLKEVPYTAEQIENIVGEKLTSLFSTSPSSILDVLNSTTQYKLHQRAAHVYSEAKRVHAFRDIASGKLSDEDKLKKLGELMNDSHKSCTSLYESSCPELEELVKVCRDNGALGARLTGGGWGGCVIALLKEATVPQFIQTLKEKFYQARVEKGVIGKNDLDLHVFASKPSSGAAIFKF</sequence>
<evidence type="ECO:0000259" key="7">
    <source>
        <dbReference type="Pfam" id="PF08544"/>
    </source>
</evidence>
<evidence type="ECO:0000256" key="4">
    <source>
        <dbReference type="ARBA" id="ARBA00022777"/>
    </source>
</evidence>
<evidence type="ECO:0000259" key="6">
    <source>
        <dbReference type="Pfam" id="PF00288"/>
    </source>
</evidence>
<feature type="domain" description="Galactokinase N-terminal" evidence="8">
    <location>
        <begin position="40"/>
        <end position="88"/>
    </location>
</feature>
<dbReference type="InterPro" id="IPR020568">
    <property type="entry name" value="Ribosomal_Su5_D2-typ_SF"/>
</dbReference>
<dbReference type="PANTHER" id="PTHR10457:SF7">
    <property type="entry name" value="GALACTOKINASE-RELATED"/>
    <property type="match status" value="1"/>
</dbReference>
<dbReference type="Gene3D" id="3.30.70.3170">
    <property type="match status" value="1"/>
</dbReference>
<evidence type="ECO:0000256" key="5">
    <source>
        <dbReference type="ARBA" id="ARBA00022840"/>
    </source>
</evidence>